<feature type="region of interest" description="Disordered" evidence="1">
    <location>
        <begin position="81"/>
        <end position="186"/>
    </location>
</feature>
<feature type="compositionally biased region" description="Low complexity" evidence="1">
    <location>
        <begin position="280"/>
        <end position="305"/>
    </location>
</feature>
<evidence type="ECO:0000313" key="3">
    <source>
        <dbReference type="Proteomes" id="UP001438707"/>
    </source>
</evidence>
<accession>A0AAW1RQ74</accession>
<feature type="compositionally biased region" description="Low complexity" evidence="1">
    <location>
        <begin position="119"/>
        <end position="137"/>
    </location>
</feature>
<feature type="compositionally biased region" description="Polar residues" evidence="1">
    <location>
        <begin position="327"/>
        <end position="348"/>
    </location>
</feature>
<comment type="caution">
    <text evidence="2">The sequence shown here is derived from an EMBL/GenBank/DDBJ whole genome shotgun (WGS) entry which is preliminary data.</text>
</comment>
<feature type="compositionally biased region" description="Basic and acidic residues" evidence="1">
    <location>
        <begin position="143"/>
        <end position="157"/>
    </location>
</feature>
<proteinExistence type="predicted"/>
<feature type="region of interest" description="Disordered" evidence="1">
    <location>
        <begin position="209"/>
        <end position="315"/>
    </location>
</feature>
<evidence type="ECO:0000313" key="2">
    <source>
        <dbReference type="EMBL" id="KAK9835633.1"/>
    </source>
</evidence>
<sequence length="579" mass="61622">MQHNELSLDLAPPPFLRSLLIERTHSEPLRAIMEPERVGSPTCTEPDTSVMVDSRGNAACDMSKVRSQPDLPALLAQEATGGLNRAQSHSHSARTRKRSWAGLRPAELKTSMRLPRRFSPSPGGSSAQGSLLLGDLQNAASSSREEDCSSQKHEASPDRGVWAAKSNQLPPSRMASGTVLDDPMDTELTPSQKIIAELLAQHAVARAQGRPIVTPGRHSKPSSPAGGASNRSSLTGAPEMLSPFSLQGAKQRAMSSGSDHLPHARPHASLSVTGRSISRSQLASSTSAQLSPASSLSQPMSSMPTRSSLDMTHHSFASPFSSGSIANRESFTGHSQSEADAGNRSGQMNRKAVHDCPTRDFSSLGLTLRDGSEGLRPCPIGLSSFSSLTAPQWPLLSSVAQPTEPAFASLLEPLVPPDLPFDVLDWDPLSDLPFTESPVFTGGSTSSNTLIPAWPGLRGSIGSEMSEMGQISNNISKDQPQQMSSQPDVHERPADVGIKPSWQIPALPPASTAIMAHDQPTVQPIANPSAFRGKIDAASIMPSFDEAHVLEDLYLNTPGFTSMLEELASNDSMQQDETI</sequence>
<protein>
    <submittedName>
        <fullName evidence="2">Uncharacterized protein</fullName>
    </submittedName>
</protein>
<evidence type="ECO:0000256" key="1">
    <source>
        <dbReference type="SAM" id="MobiDB-lite"/>
    </source>
</evidence>
<dbReference type="Proteomes" id="UP001438707">
    <property type="component" value="Unassembled WGS sequence"/>
</dbReference>
<name>A0AAW1RQ74_9CHLO</name>
<gene>
    <name evidence="2" type="ORF">WJX74_004782</name>
</gene>
<keyword evidence="3" id="KW-1185">Reference proteome</keyword>
<feature type="region of interest" description="Disordered" evidence="1">
    <location>
        <begin position="327"/>
        <end position="355"/>
    </location>
</feature>
<dbReference type="EMBL" id="JALJOS010000008">
    <property type="protein sequence ID" value="KAK9835633.1"/>
    <property type="molecule type" value="Genomic_DNA"/>
</dbReference>
<organism evidence="2 3">
    <name type="scientific">Apatococcus lobatus</name>
    <dbReference type="NCBI Taxonomy" id="904363"/>
    <lineage>
        <taxon>Eukaryota</taxon>
        <taxon>Viridiplantae</taxon>
        <taxon>Chlorophyta</taxon>
        <taxon>core chlorophytes</taxon>
        <taxon>Trebouxiophyceae</taxon>
        <taxon>Chlorellales</taxon>
        <taxon>Chlorellaceae</taxon>
        <taxon>Apatococcus</taxon>
    </lineage>
</organism>
<feature type="compositionally biased region" description="Polar residues" evidence="1">
    <location>
        <begin position="270"/>
        <end position="279"/>
    </location>
</feature>
<reference evidence="2 3" key="1">
    <citation type="journal article" date="2024" name="Nat. Commun.">
        <title>Phylogenomics reveals the evolutionary origins of lichenization in chlorophyte algae.</title>
        <authorList>
            <person name="Puginier C."/>
            <person name="Libourel C."/>
            <person name="Otte J."/>
            <person name="Skaloud P."/>
            <person name="Haon M."/>
            <person name="Grisel S."/>
            <person name="Petersen M."/>
            <person name="Berrin J.G."/>
            <person name="Delaux P.M."/>
            <person name="Dal Grande F."/>
            <person name="Keller J."/>
        </authorList>
    </citation>
    <scope>NUCLEOTIDE SEQUENCE [LARGE SCALE GENOMIC DNA]</scope>
    <source>
        <strain evidence="2 3">SAG 2145</strain>
    </source>
</reference>
<dbReference type="AlphaFoldDB" id="A0AAW1RQ74"/>